<evidence type="ECO:0000256" key="1">
    <source>
        <dbReference type="SAM" id="MobiDB-lite"/>
    </source>
</evidence>
<comment type="caution">
    <text evidence="2">The sequence shown here is derived from an EMBL/GenBank/DDBJ whole genome shotgun (WGS) entry which is preliminary data.</text>
</comment>
<dbReference type="PANTHER" id="PTHR46993">
    <property type="entry name" value="MYB TRANSCRIPTION FACTOR"/>
    <property type="match status" value="1"/>
</dbReference>
<dbReference type="PANTHER" id="PTHR46993:SF6">
    <property type="entry name" value="MYB TRANSCRIPTION FACTOR"/>
    <property type="match status" value="1"/>
</dbReference>
<evidence type="ECO:0000313" key="2">
    <source>
        <dbReference type="EMBL" id="KAL2486231.1"/>
    </source>
</evidence>
<reference evidence="3" key="1">
    <citation type="submission" date="2024-07" db="EMBL/GenBank/DDBJ databases">
        <title>Two chromosome-level genome assemblies of Korean endemic species Abeliophyllum distichum and Forsythia ovata (Oleaceae).</title>
        <authorList>
            <person name="Jang H."/>
        </authorList>
    </citation>
    <scope>NUCLEOTIDE SEQUENCE [LARGE SCALE GENOMIC DNA]</scope>
</reference>
<sequence length="275" mass="30798">MGKILLLKKLESDISHNSPLSETSLGYLEILEQVEYDRGIEKVSEAMKSAYCQVAVEYTVKYLRNKDICEAKFCDAVKCVWSRRVRRMEEKAVPCFLVEVRKHASLHRRHVSNKHTMGGSSRTCRGAKIADSDCLEVCPLYKYDFPPTPEVNRVQEQLDSSSLALKAVVKDPLSNDLRFVEPVADTTTASTDHEPMQENHVKPDPSAVNGGGTVRANGGNPSNGARSSLMERNCTTHTHEVTNPLLVLFTYTGCYNMNGYLITTRNMKGLCFLLY</sequence>
<organism evidence="2 3">
    <name type="scientific">Abeliophyllum distichum</name>
    <dbReference type="NCBI Taxonomy" id="126358"/>
    <lineage>
        <taxon>Eukaryota</taxon>
        <taxon>Viridiplantae</taxon>
        <taxon>Streptophyta</taxon>
        <taxon>Embryophyta</taxon>
        <taxon>Tracheophyta</taxon>
        <taxon>Spermatophyta</taxon>
        <taxon>Magnoliopsida</taxon>
        <taxon>eudicotyledons</taxon>
        <taxon>Gunneridae</taxon>
        <taxon>Pentapetalae</taxon>
        <taxon>asterids</taxon>
        <taxon>lamiids</taxon>
        <taxon>Lamiales</taxon>
        <taxon>Oleaceae</taxon>
        <taxon>Forsythieae</taxon>
        <taxon>Abeliophyllum</taxon>
    </lineage>
</organism>
<protein>
    <submittedName>
        <fullName evidence="2">HTH myb-type domain-containing protein</fullName>
    </submittedName>
</protein>
<dbReference type="EMBL" id="JBFOLK010000009">
    <property type="protein sequence ID" value="KAL2486231.1"/>
    <property type="molecule type" value="Genomic_DNA"/>
</dbReference>
<gene>
    <name evidence="2" type="ORF">Adt_30987</name>
</gene>
<feature type="compositionally biased region" description="Basic and acidic residues" evidence="1">
    <location>
        <begin position="191"/>
        <end position="203"/>
    </location>
</feature>
<feature type="region of interest" description="Disordered" evidence="1">
    <location>
        <begin position="187"/>
        <end position="228"/>
    </location>
</feature>
<accession>A0ABD1RCS4</accession>
<proteinExistence type="predicted"/>
<dbReference type="AlphaFoldDB" id="A0ABD1RCS4"/>
<name>A0ABD1RCS4_9LAMI</name>
<dbReference type="Proteomes" id="UP001604336">
    <property type="component" value="Unassembled WGS sequence"/>
</dbReference>
<keyword evidence="3" id="KW-1185">Reference proteome</keyword>
<evidence type="ECO:0000313" key="3">
    <source>
        <dbReference type="Proteomes" id="UP001604336"/>
    </source>
</evidence>